<evidence type="ECO:0000313" key="2">
    <source>
        <dbReference type="Proteomes" id="UP001152320"/>
    </source>
</evidence>
<dbReference type="OrthoDB" id="6158707at2759"/>
<evidence type="ECO:0000313" key="1">
    <source>
        <dbReference type="EMBL" id="KAJ8040231.1"/>
    </source>
</evidence>
<keyword evidence="2" id="KW-1185">Reference proteome</keyword>
<protein>
    <submittedName>
        <fullName evidence="1">Uncharacterized protein</fullName>
    </submittedName>
</protein>
<reference evidence="1" key="1">
    <citation type="submission" date="2021-10" db="EMBL/GenBank/DDBJ databases">
        <title>Tropical sea cucumber genome reveals ecological adaptation and Cuvierian tubules defense mechanism.</title>
        <authorList>
            <person name="Chen T."/>
        </authorList>
    </citation>
    <scope>NUCLEOTIDE SEQUENCE</scope>
    <source>
        <strain evidence="1">Nanhai2018</strain>
        <tissue evidence="1">Muscle</tissue>
    </source>
</reference>
<comment type="caution">
    <text evidence="1">The sequence shown here is derived from an EMBL/GenBank/DDBJ whole genome shotgun (WGS) entry which is preliminary data.</text>
</comment>
<gene>
    <name evidence="1" type="ORF">HOLleu_14463</name>
</gene>
<name>A0A9Q1HCH6_HOLLE</name>
<dbReference type="AlphaFoldDB" id="A0A9Q1HCH6"/>
<proteinExistence type="predicted"/>
<sequence length="301" mass="34019">MEDFFHHENQSYPPSLSRFGNLRSRTKVDLLNCPQKTSPVPSDDVPTVDAILLDGAAIINMLPPGPVTTFTYYSETGFLPYVQSQLRKANRVEIVWDKYIPNSLKSMTRQKQGKGTRRQVEPETKIPGNWKAFLSIDENKMELFAFLAQQCTQIHTDGKVVSTLGKLTILNSQTEDTIRLSPCTHEEPDTRILLHAADASCSGCKQIMLRTVHTDVVVLSIELFTQINVTELWVLFGTGKNCRLIPVHTISKTFPPCSTPSQVVIKLLSFLIEERTVPCKQVRHPRQLQTPLQFSVEPHHQ</sequence>
<dbReference type="Proteomes" id="UP001152320">
    <property type="component" value="Chromosome 6"/>
</dbReference>
<accession>A0A9Q1HCH6</accession>
<dbReference type="EMBL" id="JAIZAY010000006">
    <property type="protein sequence ID" value="KAJ8040231.1"/>
    <property type="molecule type" value="Genomic_DNA"/>
</dbReference>
<organism evidence="1 2">
    <name type="scientific">Holothuria leucospilota</name>
    <name type="common">Black long sea cucumber</name>
    <name type="synonym">Mertensiothuria leucospilota</name>
    <dbReference type="NCBI Taxonomy" id="206669"/>
    <lineage>
        <taxon>Eukaryota</taxon>
        <taxon>Metazoa</taxon>
        <taxon>Echinodermata</taxon>
        <taxon>Eleutherozoa</taxon>
        <taxon>Echinozoa</taxon>
        <taxon>Holothuroidea</taxon>
        <taxon>Aspidochirotacea</taxon>
        <taxon>Aspidochirotida</taxon>
        <taxon>Holothuriidae</taxon>
        <taxon>Holothuria</taxon>
    </lineage>
</organism>